<comment type="caution">
    <text evidence="1">The sequence shown here is derived from an EMBL/GenBank/DDBJ whole genome shotgun (WGS) entry which is preliminary data.</text>
</comment>
<evidence type="ECO:0000313" key="2">
    <source>
        <dbReference type="Proteomes" id="UP000019760"/>
    </source>
</evidence>
<reference evidence="2" key="1">
    <citation type="journal article" date="2014" name="FEMS Microbiol. Lett.">
        <title>Draft Genomic DNA Sequence of the Facultatively Methylotrophic Bacterium Acidomonas methanolica type strain MB58.</title>
        <authorList>
            <person name="Higashiura N."/>
            <person name="Hadano H."/>
            <person name="Hirakawa H."/>
            <person name="Matsutani M."/>
            <person name="Takabe S."/>
            <person name="Matsushita K."/>
            <person name="Azuma Y."/>
        </authorList>
    </citation>
    <scope>NUCLEOTIDE SEQUENCE [LARGE SCALE GENOMIC DNA]</scope>
    <source>
        <strain evidence="2">MB58</strain>
    </source>
</reference>
<dbReference type="Proteomes" id="UP000019760">
    <property type="component" value="Unassembled WGS sequence"/>
</dbReference>
<dbReference type="EMBL" id="BAND01000020">
    <property type="protein sequence ID" value="GAJ28357.1"/>
    <property type="molecule type" value="Genomic_DNA"/>
</dbReference>
<reference evidence="1 2" key="2">
    <citation type="journal article" date="2014" name="FEMS Microbiol. Lett.">
        <title>Draft genomic DNA sequence of the facultatively methylotrophic bacterium Acidomonas methanolica type strain MB58.</title>
        <authorList>
            <person name="Higashiura N."/>
            <person name="Hadano H."/>
            <person name="Hirakawa H."/>
            <person name="Matsutani M."/>
            <person name="Takabe S."/>
            <person name="Matsushita K."/>
            <person name="Azuma Y."/>
        </authorList>
    </citation>
    <scope>NUCLEOTIDE SEQUENCE [LARGE SCALE GENOMIC DNA]</scope>
    <source>
        <strain evidence="1 2">MB58</strain>
    </source>
</reference>
<name>A0A023D2J6_ACIMT</name>
<evidence type="ECO:0000313" key="1">
    <source>
        <dbReference type="EMBL" id="GAJ28357.1"/>
    </source>
</evidence>
<protein>
    <submittedName>
        <fullName evidence="1">Uncharacterized protein</fullName>
    </submittedName>
</protein>
<organism evidence="1 2">
    <name type="scientific">Acidomonas methanolica NBRC 104435</name>
    <dbReference type="NCBI Taxonomy" id="1231351"/>
    <lineage>
        <taxon>Bacteria</taxon>
        <taxon>Pseudomonadati</taxon>
        <taxon>Pseudomonadota</taxon>
        <taxon>Alphaproteobacteria</taxon>
        <taxon>Acetobacterales</taxon>
        <taxon>Acetobacteraceae</taxon>
        <taxon>Acidomonas</taxon>
    </lineage>
</organism>
<proteinExistence type="predicted"/>
<keyword evidence="2" id="KW-1185">Reference proteome</keyword>
<dbReference type="AlphaFoldDB" id="A0A023D2J6"/>
<accession>A0A023D2J6</accession>
<sequence>MRFDDRDLDAEFGEARAGHQADVTAADHCDMHVCVLSLERCVSQKRMDRLAGKIPGLMVTEPAAAANFAAAILAFCFNVLPNGSAPGEATCP</sequence>
<gene>
    <name evidence="1" type="ORF">Amme_020_026</name>
</gene>